<evidence type="ECO:0000256" key="3">
    <source>
        <dbReference type="ARBA" id="ARBA00022989"/>
    </source>
</evidence>
<evidence type="ECO:0000313" key="8">
    <source>
        <dbReference type="Proteomes" id="UP001604277"/>
    </source>
</evidence>
<evidence type="ECO:0000313" key="7">
    <source>
        <dbReference type="EMBL" id="KAL2536267.1"/>
    </source>
</evidence>
<evidence type="ECO:0000256" key="5">
    <source>
        <dbReference type="SAM" id="Phobius"/>
    </source>
</evidence>
<evidence type="ECO:0000259" key="6">
    <source>
        <dbReference type="Pfam" id="PF03168"/>
    </source>
</evidence>
<dbReference type="GO" id="GO:0016020">
    <property type="term" value="C:membrane"/>
    <property type="evidence" value="ECO:0007669"/>
    <property type="project" value="UniProtKB-SubCell"/>
</dbReference>
<feature type="domain" description="Late embryogenesis abundant protein LEA-2 subgroup" evidence="6">
    <location>
        <begin position="82"/>
        <end position="169"/>
    </location>
</feature>
<organism evidence="7 8">
    <name type="scientific">Forsythia ovata</name>
    <dbReference type="NCBI Taxonomy" id="205694"/>
    <lineage>
        <taxon>Eukaryota</taxon>
        <taxon>Viridiplantae</taxon>
        <taxon>Streptophyta</taxon>
        <taxon>Embryophyta</taxon>
        <taxon>Tracheophyta</taxon>
        <taxon>Spermatophyta</taxon>
        <taxon>Magnoliopsida</taxon>
        <taxon>eudicotyledons</taxon>
        <taxon>Gunneridae</taxon>
        <taxon>Pentapetalae</taxon>
        <taxon>asterids</taxon>
        <taxon>lamiids</taxon>
        <taxon>Lamiales</taxon>
        <taxon>Oleaceae</taxon>
        <taxon>Forsythieae</taxon>
        <taxon>Forsythia</taxon>
    </lineage>
</organism>
<dbReference type="EMBL" id="JBFOLJ010000005">
    <property type="protein sequence ID" value="KAL2536267.1"/>
    <property type="molecule type" value="Genomic_DNA"/>
</dbReference>
<gene>
    <name evidence="7" type="ORF">Fot_17658</name>
</gene>
<dbReference type="SUPFAM" id="SSF117070">
    <property type="entry name" value="LEA14-like"/>
    <property type="match status" value="1"/>
</dbReference>
<dbReference type="InterPro" id="IPR004864">
    <property type="entry name" value="LEA_2"/>
</dbReference>
<dbReference type="Proteomes" id="UP001604277">
    <property type="component" value="Unassembled WGS sequence"/>
</dbReference>
<keyword evidence="4 5" id="KW-0472">Membrane</keyword>
<sequence>MALQTLRQPGPQAAQPRHSGIVRCIAMVLITLIILASLIVLINWLLVQPKKLKYSIEDGSVSGYNLSNDHHFNATFHLVLLANNPNKRVSLCYDKIEVSVLYEDQKLSVNNISPFYQPRKNVTHLNVNLEAKNVTLYEAVARDLKMERTSGNVELDVKLRAKIRLKLGVLGIHGTLKLLCGPLSLPFSSSKEFKALFDWDYKPILEPLKSDKSKSSRQTNVQENVDFILSIQIAQHPTRHPLSYAHQLLGVKAFNLPENVRPASFANNRVEYVRPKYVRSNPPSIQNYDVNQITKRYGYVFNHFGVPVECRSNLRLQPSEIIFCKLKASIDAYNHMCGLLVSGVDHHG</sequence>
<name>A0ABD1VFZ1_9LAMI</name>
<keyword evidence="3 5" id="KW-1133">Transmembrane helix</keyword>
<dbReference type="Pfam" id="PF03168">
    <property type="entry name" value="LEA_2"/>
    <property type="match status" value="1"/>
</dbReference>
<keyword evidence="8" id="KW-1185">Reference proteome</keyword>
<protein>
    <recommendedName>
        <fullName evidence="6">Late embryogenesis abundant protein LEA-2 subgroup domain-containing protein</fullName>
    </recommendedName>
</protein>
<dbReference type="PANTHER" id="PTHR31234:SF39">
    <property type="entry name" value="HARPIN-INDUCED PROTEIN 1 CONTAINING PROTEIN, EXPRESSED"/>
    <property type="match status" value="1"/>
</dbReference>
<dbReference type="Gene3D" id="2.60.40.1820">
    <property type="match status" value="1"/>
</dbReference>
<dbReference type="InterPro" id="IPR044839">
    <property type="entry name" value="NDR1-like"/>
</dbReference>
<accession>A0ABD1VFZ1</accession>
<feature type="transmembrane region" description="Helical" evidence="5">
    <location>
        <begin position="20"/>
        <end position="46"/>
    </location>
</feature>
<evidence type="ECO:0000256" key="4">
    <source>
        <dbReference type="ARBA" id="ARBA00023136"/>
    </source>
</evidence>
<comment type="subcellular location">
    <subcellularLocation>
        <location evidence="1">Membrane</location>
        <topology evidence="1">Single-pass membrane protein</topology>
    </subcellularLocation>
</comment>
<evidence type="ECO:0000256" key="2">
    <source>
        <dbReference type="ARBA" id="ARBA00022692"/>
    </source>
</evidence>
<comment type="caution">
    <text evidence="7">The sequence shown here is derived from an EMBL/GenBank/DDBJ whole genome shotgun (WGS) entry which is preliminary data.</text>
</comment>
<reference evidence="8" key="1">
    <citation type="submission" date="2024-07" db="EMBL/GenBank/DDBJ databases">
        <title>Two chromosome-level genome assemblies of Korean endemic species Abeliophyllum distichum and Forsythia ovata (Oleaceae).</title>
        <authorList>
            <person name="Jang H."/>
        </authorList>
    </citation>
    <scope>NUCLEOTIDE SEQUENCE [LARGE SCALE GENOMIC DNA]</scope>
</reference>
<evidence type="ECO:0000256" key="1">
    <source>
        <dbReference type="ARBA" id="ARBA00004167"/>
    </source>
</evidence>
<proteinExistence type="predicted"/>
<dbReference type="AlphaFoldDB" id="A0ABD1VFZ1"/>
<keyword evidence="2 5" id="KW-0812">Transmembrane</keyword>
<dbReference type="PANTHER" id="PTHR31234">
    <property type="entry name" value="LATE EMBRYOGENESIS ABUNDANT (LEA) HYDROXYPROLINE-RICH GLYCOPROTEIN FAMILY"/>
    <property type="match status" value="1"/>
</dbReference>